<dbReference type="Pfam" id="PF00248">
    <property type="entry name" value="Aldo_ket_red"/>
    <property type="match status" value="1"/>
</dbReference>
<evidence type="ECO:0000259" key="10">
    <source>
        <dbReference type="Pfam" id="PF00248"/>
    </source>
</evidence>
<comment type="catalytic activity">
    <reaction evidence="6">
        <text>xylitol + NAD(+) = D-xylose + NADH + H(+)</text>
        <dbReference type="Rhea" id="RHEA:27441"/>
        <dbReference type="ChEBI" id="CHEBI:15378"/>
        <dbReference type="ChEBI" id="CHEBI:17151"/>
        <dbReference type="ChEBI" id="CHEBI:53455"/>
        <dbReference type="ChEBI" id="CHEBI:57540"/>
        <dbReference type="ChEBI" id="CHEBI:57945"/>
        <dbReference type="EC" id="1.1.1.307"/>
    </reaction>
</comment>
<gene>
    <name evidence="11" type="ORF">GJ744_011123</name>
</gene>
<proteinExistence type="inferred from homology"/>
<dbReference type="CDD" id="cd19071">
    <property type="entry name" value="AKR_AKR1-5-like"/>
    <property type="match status" value="1"/>
</dbReference>
<comment type="function">
    <text evidence="4">Catalyzes the initial reaction in the xylose utilization pathway by reducing D-xylose into xylitol. Xylose is a major component of hemicelluloses such as xylan. Most fungi utilize D-xylose via three enzymatic reactions, xylose reductase (XR), xylitol dehydrogenase (XDH), and xylulokinase, to form xylulose 5-phosphate, which enters pentose phosphate pathway.</text>
</comment>
<reference evidence="11" key="1">
    <citation type="submission" date="2020-02" db="EMBL/GenBank/DDBJ databases">
        <authorList>
            <person name="Palmer J.M."/>
        </authorList>
    </citation>
    <scope>NUCLEOTIDE SEQUENCE</scope>
    <source>
        <strain evidence="11">EPUS1.4</strain>
        <tissue evidence="11">Thallus</tissue>
    </source>
</reference>
<dbReference type="PROSITE" id="PS00063">
    <property type="entry name" value="ALDOKETO_REDUCTASE_3"/>
    <property type="match status" value="1"/>
</dbReference>
<feature type="domain" description="NADP-dependent oxidoreductase" evidence="10">
    <location>
        <begin position="40"/>
        <end position="287"/>
    </location>
</feature>
<dbReference type="OrthoDB" id="416253at2759"/>
<dbReference type="EC" id="1.1.1.307" evidence="2"/>
<dbReference type="PANTHER" id="PTHR43827">
    <property type="entry name" value="2,5-DIKETO-D-GLUCONIC ACID REDUCTASE"/>
    <property type="match status" value="1"/>
</dbReference>
<dbReference type="InterPro" id="IPR036812">
    <property type="entry name" value="NAD(P)_OxRdtase_dom_sf"/>
</dbReference>
<dbReference type="InterPro" id="IPR023210">
    <property type="entry name" value="NADP_OxRdtase_dom"/>
</dbReference>
<feature type="active site" description="Proton donor" evidence="7">
    <location>
        <position position="65"/>
    </location>
</feature>
<name>A0A8H7AFG4_9EURO</name>
<comment type="caution">
    <text evidence="11">The sequence shown here is derived from an EMBL/GenBank/DDBJ whole genome shotgun (WGS) entry which is preliminary data.</text>
</comment>
<dbReference type="PANTHER" id="PTHR43827:SF13">
    <property type="entry name" value="ALDO_KETO REDUCTASE FAMILY PROTEIN"/>
    <property type="match status" value="1"/>
</dbReference>
<accession>A0A8H7AFG4</accession>
<dbReference type="SUPFAM" id="SSF51430">
    <property type="entry name" value="NAD(P)-linked oxidoreductase"/>
    <property type="match status" value="1"/>
</dbReference>
<sequence>MEAYQGMASDVRQRLDITSKYEMNSGCRIPVLGYGVYQTPAAVAESVVLHAFKTGYRHIDCARAYRNEQPCADAIRSSAHSISRSDIFFTSKVPPRAMGYEATSRSIASTLSQTSLSYVDLYLIHSPYGGRTARLGTWDALVSAQKAGQIRSLGVSNYGVHHLAELELYIQTLETKDGPGAGGTISVGQWELHPWLPRDDIVEWCRARNIVIQAYCPLVRGQRADEPILKEIAETHGKTWAQVLLRWSLQKGFVPLPKSVTASRIEENADLYDFELSGEEMRRLERKGAYEPCSWDPTVSRD</sequence>
<dbReference type="EMBL" id="JAACFV010000078">
    <property type="protein sequence ID" value="KAF7506882.1"/>
    <property type="molecule type" value="Genomic_DNA"/>
</dbReference>
<evidence type="ECO:0000256" key="2">
    <source>
        <dbReference type="ARBA" id="ARBA00012845"/>
    </source>
</evidence>
<keyword evidence="12" id="KW-1185">Reference proteome</keyword>
<dbReference type="FunFam" id="3.20.20.100:FF:000015">
    <property type="entry name" value="Oxidoreductase, aldo/keto reductase family"/>
    <property type="match status" value="1"/>
</dbReference>
<dbReference type="Gene3D" id="3.20.20.100">
    <property type="entry name" value="NADP-dependent oxidoreductase domain"/>
    <property type="match status" value="1"/>
</dbReference>
<evidence type="ECO:0000256" key="3">
    <source>
        <dbReference type="ARBA" id="ARBA00023002"/>
    </source>
</evidence>
<dbReference type="InterPro" id="IPR018170">
    <property type="entry name" value="Aldo/ket_reductase_CS"/>
</dbReference>
<feature type="site" description="Lowers pKa of active site Tyr" evidence="9">
    <location>
        <position position="92"/>
    </location>
</feature>
<evidence type="ECO:0000313" key="12">
    <source>
        <dbReference type="Proteomes" id="UP000606974"/>
    </source>
</evidence>
<evidence type="ECO:0000256" key="4">
    <source>
        <dbReference type="ARBA" id="ARBA00025065"/>
    </source>
</evidence>
<dbReference type="AlphaFoldDB" id="A0A8H7AFG4"/>
<dbReference type="PIRSF" id="PIRSF000097">
    <property type="entry name" value="AKR"/>
    <property type="match status" value="1"/>
</dbReference>
<dbReference type="PROSITE" id="PS00062">
    <property type="entry name" value="ALDOKETO_REDUCTASE_2"/>
    <property type="match status" value="1"/>
</dbReference>
<feature type="binding site" evidence="8">
    <location>
        <position position="125"/>
    </location>
    <ligand>
        <name>substrate</name>
    </ligand>
</feature>
<protein>
    <recommendedName>
        <fullName evidence="2">D-xylose reductase [NAD(P)H]</fullName>
        <ecNumber evidence="2">1.1.1.307</ecNumber>
    </recommendedName>
</protein>
<evidence type="ECO:0000256" key="1">
    <source>
        <dbReference type="ARBA" id="ARBA00007905"/>
    </source>
</evidence>
<evidence type="ECO:0000256" key="5">
    <source>
        <dbReference type="ARBA" id="ARBA00047534"/>
    </source>
</evidence>
<evidence type="ECO:0000256" key="8">
    <source>
        <dbReference type="PIRSR" id="PIRSR000097-2"/>
    </source>
</evidence>
<evidence type="ECO:0000256" key="6">
    <source>
        <dbReference type="ARBA" id="ARBA00049485"/>
    </source>
</evidence>
<evidence type="ECO:0000256" key="7">
    <source>
        <dbReference type="PIRSR" id="PIRSR000097-1"/>
    </source>
</evidence>
<keyword evidence="3" id="KW-0560">Oxidoreductase</keyword>
<comment type="catalytic activity">
    <reaction evidence="5">
        <text>xylitol + NADP(+) = D-xylose + NADPH + H(+)</text>
        <dbReference type="Rhea" id="RHEA:27445"/>
        <dbReference type="ChEBI" id="CHEBI:15378"/>
        <dbReference type="ChEBI" id="CHEBI:17151"/>
        <dbReference type="ChEBI" id="CHEBI:53455"/>
        <dbReference type="ChEBI" id="CHEBI:57783"/>
        <dbReference type="ChEBI" id="CHEBI:58349"/>
        <dbReference type="EC" id="1.1.1.307"/>
    </reaction>
</comment>
<dbReference type="GO" id="GO:0016491">
    <property type="term" value="F:oxidoreductase activity"/>
    <property type="evidence" value="ECO:0007669"/>
    <property type="project" value="UniProtKB-KW"/>
</dbReference>
<evidence type="ECO:0000313" key="11">
    <source>
        <dbReference type="EMBL" id="KAF7506882.1"/>
    </source>
</evidence>
<comment type="similarity">
    <text evidence="1">Belongs to the aldo/keto reductase family.</text>
</comment>
<dbReference type="PRINTS" id="PR00069">
    <property type="entry name" value="ALDKETRDTASE"/>
</dbReference>
<evidence type="ECO:0000256" key="9">
    <source>
        <dbReference type="PIRSR" id="PIRSR000097-3"/>
    </source>
</evidence>
<dbReference type="InterPro" id="IPR020471">
    <property type="entry name" value="AKR"/>
</dbReference>
<organism evidence="11 12">
    <name type="scientific">Endocarpon pusillum</name>
    <dbReference type="NCBI Taxonomy" id="364733"/>
    <lineage>
        <taxon>Eukaryota</taxon>
        <taxon>Fungi</taxon>
        <taxon>Dikarya</taxon>
        <taxon>Ascomycota</taxon>
        <taxon>Pezizomycotina</taxon>
        <taxon>Eurotiomycetes</taxon>
        <taxon>Chaetothyriomycetidae</taxon>
        <taxon>Verrucariales</taxon>
        <taxon>Verrucariaceae</taxon>
        <taxon>Endocarpon</taxon>
    </lineage>
</organism>
<dbReference type="Proteomes" id="UP000606974">
    <property type="component" value="Unassembled WGS sequence"/>
</dbReference>